<dbReference type="AlphaFoldDB" id="G2SQB1"/>
<gene>
    <name evidence="2" type="ordered locus">LRC_13850</name>
</gene>
<sequence length="275" mass="32355">MTMQKHSSELNYARSSVYSLQYHLILVTKYRRDVLITDIKTELEELLKSMTEQFSGKIIEINIMPDHVHMLIDASPKHSISSMMKGYKGVSARMLFMHHPEIKEKLCGGHLWQPSYFACTVSERSEDMIREYIRKQKKSKVKGRYKMLKLPKTTEYIRVRRYRLVATNDLTAKFERNIEAKNKIYNYVLKYLEKTYGVKNLKRPYPNNKKAKLFLAKDVLIPKILKDLYGLSKWDGKKVGIHSRALRDEYLVSILTNFGEYRKNLISASKMSKQN</sequence>
<dbReference type="GO" id="GO:0003677">
    <property type="term" value="F:DNA binding"/>
    <property type="evidence" value="ECO:0007669"/>
    <property type="project" value="InterPro"/>
</dbReference>
<dbReference type="eggNOG" id="COG1943">
    <property type="taxonomic scope" value="Bacteria"/>
</dbReference>
<dbReference type="Pfam" id="PF01797">
    <property type="entry name" value="Y1_Tnp"/>
    <property type="match status" value="1"/>
</dbReference>
<proteinExistence type="predicted"/>
<dbReference type="EMBL" id="CP003032">
    <property type="protein sequence ID" value="AEN78637.1"/>
    <property type="molecule type" value="Genomic_DNA"/>
</dbReference>
<reference evidence="2 3" key="1">
    <citation type="journal article" date="2011" name="Microb. Cell Fact.">
        <title>Genome sequences and comparative genomics of two Lactobacillus ruminis strains from the bovine and human intestinal tracts.</title>
        <authorList>
            <person name="Forde B.M."/>
            <person name="Neville B.A."/>
            <person name="O'Donnell M.M."/>
            <person name="Riboulet-Bisson E."/>
            <person name="Claesson M.J."/>
            <person name="Coghlan A."/>
            <person name="Ross R.P."/>
            <person name="O'Toole P.W."/>
        </authorList>
    </citation>
    <scope>NUCLEOTIDE SEQUENCE [LARGE SCALE GENOMIC DNA]</scope>
    <source>
        <strain evidence="3">ATCC 27782 / RF3</strain>
    </source>
</reference>
<feature type="domain" description="Transposase IS200-like" evidence="1">
    <location>
        <begin position="17"/>
        <end position="136"/>
    </location>
</feature>
<dbReference type="SUPFAM" id="SSF143422">
    <property type="entry name" value="Transposase IS200-like"/>
    <property type="match status" value="1"/>
</dbReference>
<dbReference type="InterPro" id="IPR002686">
    <property type="entry name" value="Transposase_17"/>
</dbReference>
<dbReference type="Gene3D" id="3.30.70.1290">
    <property type="entry name" value="Transposase IS200-like"/>
    <property type="match status" value="1"/>
</dbReference>
<dbReference type="HOGENOM" id="CLU_1011172_0_0_9"/>
<keyword evidence="3" id="KW-1185">Reference proteome</keyword>
<dbReference type="PATRIC" id="fig|1069534.5.peg.1482"/>
<evidence type="ECO:0000313" key="3">
    <source>
        <dbReference type="Proteomes" id="UP000001279"/>
    </source>
</evidence>
<dbReference type="PANTHER" id="PTHR33360">
    <property type="entry name" value="TRANSPOSASE FOR INSERTION SEQUENCE ELEMENT IS200"/>
    <property type="match status" value="1"/>
</dbReference>
<dbReference type="GO" id="GO:0004803">
    <property type="term" value="F:transposase activity"/>
    <property type="evidence" value="ECO:0007669"/>
    <property type="project" value="InterPro"/>
</dbReference>
<dbReference type="InterPro" id="IPR036515">
    <property type="entry name" value="Transposase_17_sf"/>
</dbReference>
<name>G2SQB1_LIGR2</name>
<accession>G2SQB1</accession>
<dbReference type="PANTHER" id="PTHR33360:SF2">
    <property type="entry name" value="TRANSPOSASE FOR INSERTION SEQUENCE ELEMENT IS200"/>
    <property type="match status" value="1"/>
</dbReference>
<dbReference type="KEGG" id="lrm:LRC_13850"/>
<evidence type="ECO:0000259" key="1">
    <source>
        <dbReference type="SMART" id="SM01321"/>
    </source>
</evidence>
<evidence type="ECO:0000313" key="2">
    <source>
        <dbReference type="EMBL" id="AEN78637.1"/>
    </source>
</evidence>
<dbReference type="Proteomes" id="UP000001279">
    <property type="component" value="Chromosome"/>
</dbReference>
<dbReference type="GO" id="GO:0006313">
    <property type="term" value="P:DNA transposition"/>
    <property type="evidence" value="ECO:0007669"/>
    <property type="project" value="InterPro"/>
</dbReference>
<dbReference type="SMART" id="SM01321">
    <property type="entry name" value="Y1_Tnp"/>
    <property type="match status" value="1"/>
</dbReference>
<dbReference type="STRING" id="1069534.LRC_13850"/>
<dbReference type="NCBIfam" id="NF033573">
    <property type="entry name" value="transpos_IS200"/>
    <property type="match status" value="1"/>
</dbReference>
<organism evidence="2 3">
    <name type="scientific">Ligilactobacillus ruminis (strain ATCC 27782 / RF3)</name>
    <name type="common">Lactobacillus ruminis</name>
    <dbReference type="NCBI Taxonomy" id="1069534"/>
    <lineage>
        <taxon>Bacteria</taxon>
        <taxon>Bacillati</taxon>
        <taxon>Bacillota</taxon>
        <taxon>Bacilli</taxon>
        <taxon>Lactobacillales</taxon>
        <taxon>Lactobacillaceae</taxon>
        <taxon>Ligilactobacillus</taxon>
    </lineage>
</organism>
<protein>
    <submittedName>
        <fullName evidence="2">Transposase family protein A</fullName>
    </submittedName>
</protein>